<dbReference type="Proteomes" id="UP000178187">
    <property type="component" value="Unassembled WGS sequence"/>
</dbReference>
<comment type="caution">
    <text evidence="2">The sequence shown here is derived from an EMBL/GenBank/DDBJ whole genome shotgun (WGS) entry which is preliminary data.</text>
</comment>
<feature type="transmembrane region" description="Helical" evidence="1">
    <location>
        <begin position="268"/>
        <end position="289"/>
    </location>
</feature>
<feature type="transmembrane region" description="Helical" evidence="1">
    <location>
        <begin position="355"/>
        <end position="373"/>
    </location>
</feature>
<sequence length="654" mass="76708">MNFPKKKIPFFQTPQILFYFILSCLIGIHAFPYFANYKYLIALANSDDDIYTYYIISRYFERFHNDILGYQLGKNVLGSILNYGSLFLANYLHISILWIHHFLTFFQLFALPLSILFVLTKHKNIKLSRTELLFGLIFMLLSGYSCWNFGNFTEISVPYAGILVLPFLWLGLCFISEEKITGYFLLAVAGLIHPSFTLYAILTVFIFTCFKSATPRIYKLFLLLIPLVCALAPTLFLINSNYPRVSMDDILNVLRLNMHATPWESYTWWVNFPNAVAFTLLVFLTYPAWGQMGNSYRRLIISSIIATVCLCFSQLLGHWIQFPKLVQLMGLRSPTLLAVVMLPVMVLFFRDHLLHSSWFVRATTAFIILFMIVGRPTGLDKAPILFLGFYLILENSPLNTRLKLFLKKTMVVIGIAWTAVWIFYQSPKPDPFTAENIGKSWSLYDYFRYDFLVDLKIFLFTPHKLLISFGSICAALFPFLNRWVLLRKLPALQIKSIHLVIFLIMISLCYFSINNFYDFSSEGNRDFYHAQIWAKNNTKPLDRFISYVGSWRSFSERSLYRIFPDRYYFYFPDARLKAFDDQVIGLLNLKKEFTTHNQKQWYMAVRMNYWKKFKTPDVLRKFGHLANARYLVDERDLDLPAVFQSKTYKIYDLM</sequence>
<dbReference type="EMBL" id="MHFR01000042">
    <property type="protein sequence ID" value="OGW97414.1"/>
    <property type="molecule type" value="Genomic_DNA"/>
</dbReference>
<feature type="transmembrane region" description="Helical" evidence="1">
    <location>
        <begin position="329"/>
        <end position="349"/>
    </location>
</feature>
<name>A0A1G1KWU6_9BACT</name>
<feature type="transmembrane region" description="Helical" evidence="1">
    <location>
        <begin position="16"/>
        <end position="35"/>
    </location>
</feature>
<organism evidence="2 3">
    <name type="scientific">Candidatus Danuiimicrobium aquiferis</name>
    <dbReference type="NCBI Taxonomy" id="1801832"/>
    <lineage>
        <taxon>Bacteria</taxon>
        <taxon>Pseudomonadati</taxon>
        <taxon>Candidatus Omnitrophota</taxon>
        <taxon>Candidatus Danuiimicrobium</taxon>
    </lineage>
</organism>
<dbReference type="PROSITE" id="PS51257">
    <property type="entry name" value="PROKAR_LIPOPROTEIN"/>
    <property type="match status" value="1"/>
</dbReference>
<reference evidence="2 3" key="1">
    <citation type="journal article" date="2016" name="Nat. Commun.">
        <title>Thousands of microbial genomes shed light on interconnected biogeochemical processes in an aquifer system.</title>
        <authorList>
            <person name="Anantharaman K."/>
            <person name="Brown C.T."/>
            <person name="Hug L.A."/>
            <person name="Sharon I."/>
            <person name="Castelle C.J."/>
            <person name="Probst A.J."/>
            <person name="Thomas B.C."/>
            <person name="Singh A."/>
            <person name="Wilkins M.J."/>
            <person name="Karaoz U."/>
            <person name="Brodie E.L."/>
            <person name="Williams K.H."/>
            <person name="Hubbard S.S."/>
            <person name="Banfield J.F."/>
        </authorList>
    </citation>
    <scope>NUCLEOTIDE SEQUENCE [LARGE SCALE GENOMIC DNA]</scope>
</reference>
<evidence type="ECO:0000256" key="1">
    <source>
        <dbReference type="SAM" id="Phobius"/>
    </source>
</evidence>
<protein>
    <recommendedName>
        <fullName evidence="4">Glycosyltransferase RgtA/B/C/D-like domain-containing protein</fullName>
    </recommendedName>
</protein>
<feature type="transmembrane region" description="Helical" evidence="1">
    <location>
        <begin position="220"/>
        <end position="238"/>
    </location>
</feature>
<proteinExistence type="predicted"/>
<feature type="transmembrane region" description="Helical" evidence="1">
    <location>
        <begin position="182"/>
        <end position="208"/>
    </location>
</feature>
<feature type="transmembrane region" description="Helical" evidence="1">
    <location>
        <begin position="497"/>
        <end position="517"/>
    </location>
</feature>
<evidence type="ECO:0000313" key="3">
    <source>
        <dbReference type="Proteomes" id="UP000178187"/>
    </source>
</evidence>
<feature type="transmembrane region" description="Helical" evidence="1">
    <location>
        <begin position="156"/>
        <end position="175"/>
    </location>
</feature>
<accession>A0A1G1KWU6</accession>
<feature type="transmembrane region" description="Helical" evidence="1">
    <location>
        <begin position="132"/>
        <end position="150"/>
    </location>
</feature>
<feature type="transmembrane region" description="Helical" evidence="1">
    <location>
        <begin position="405"/>
        <end position="424"/>
    </location>
</feature>
<keyword evidence="1" id="KW-0472">Membrane</keyword>
<feature type="transmembrane region" description="Helical" evidence="1">
    <location>
        <begin position="96"/>
        <end position="120"/>
    </location>
</feature>
<evidence type="ECO:0008006" key="4">
    <source>
        <dbReference type="Google" id="ProtNLM"/>
    </source>
</evidence>
<gene>
    <name evidence="2" type="ORF">A3G33_09490</name>
</gene>
<keyword evidence="1" id="KW-1133">Transmembrane helix</keyword>
<evidence type="ECO:0000313" key="2">
    <source>
        <dbReference type="EMBL" id="OGW97414.1"/>
    </source>
</evidence>
<dbReference type="AlphaFoldDB" id="A0A1G1KWU6"/>
<keyword evidence="1" id="KW-0812">Transmembrane</keyword>
<feature type="transmembrane region" description="Helical" evidence="1">
    <location>
        <begin position="465"/>
        <end position="485"/>
    </location>
</feature>
<feature type="transmembrane region" description="Helical" evidence="1">
    <location>
        <begin position="295"/>
        <end position="317"/>
    </location>
</feature>